<comment type="function">
    <text evidence="8">Provides the precursors necessary for DNA synthesis. Catalyzes the biosynthesis of deoxyribonucleotides from the corresponding ribonucleotides.</text>
</comment>
<protein>
    <recommendedName>
        <fullName evidence="8">Ribonucleoside-diphosphate reductase</fullName>
        <ecNumber evidence="8">1.17.4.1</ecNumber>
    </recommendedName>
</protein>
<dbReference type="PANTHER" id="PTHR11573">
    <property type="entry name" value="RIBONUCLEOSIDE-DIPHOSPHATE REDUCTASE LARGE CHAIN"/>
    <property type="match status" value="1"/>
</dbReference>
<evidence type="ECO:0000256" key="5">
    <source>
        <dbReference type="ARBA" id="ARBA00023002"/>
    </source>
</evidence>
<dbReference type="InterPro" id="IPR013346">
    <property type="entry name" value="NrdE_NrdA_C"/>
</dbReference>
<dbReference type="InterPro" id="IPR039718">
    <property type="entry name" value="Rrm1"/>
</dbReference>
<sequence>MESVDNPCTITKFKMSVRKRDGRIEDISLDKIGRRIQILCTKLNLDRIDTLELLKETVKGLSNGITTEEIDHFTAVKCAERIKEDPQYDDLAAALCISRLHKMTSPDFLEVTTKLLSNRDKKGELNPLVTDEYVNSVKKNIDVIQKVLEENYHLDYRFDYFGYKTLERAYLHRIKESIDQTSNTAKKDATLVKEGKLKDIYGKIIERPQHLFMRVAIALNLNNIDRVIEVYRAMAEGKMIFGSPTLYNAGNKWQQMSSCFLLKMGDSLESILETITNAGLISKRAGGIGISISDVRASGSYIRGTNGTSSGVIPMIQVFNWLGRYINQGGRRNGAIAIYLEPWHADIFHFCELRSNKGKEEERARDIFLALWVCDLFMRRVENNELWSLMCPDECPGLTTTFGEEFEKLYLQYEAEGRYKKQVRAADLWYHILVQQIETGMPYILFKDAVNRQTNQSNLGTIQCSNLCSEIAQYTSDDEIAICNLSSICLPRFIVKDQTGKLSYDFKQLEYIAGLATYNLNNVIDVNYYPVEKGKRSNLKHRPIGIGVQGLADVYCLLGLPFDSEEARILNRKIFETIYYGALKMSNDLAKEFGAYETFWYNGGCPFSKGQLQFHLWGLKTEDLLMDLPWQILIDDIKKFGTRNSLLTTVMPTASTSQIMGNSEYTEPITSNVYIRTTLAGEFLVVNRHLVETLISLGLWTEQVRNEITYDNGSIQNIDIIPDHIKKLYRTAVELKNKPIVQQSVERGPFIDQSQSLNLFCKVPDFNMLTSSHFYAFRNKAKTGMYYLKTQPAVDAIKFGIDSEVIEKIEAKRKGQNPDKIIVDKKIEEEIVENTDPRRQSEIELNHGSRPSTSKFNCDACSS</sequence>
<comment type="catalytic activity">
    <reaction evidence="8">
        <text>a 2'-deoxyribonucleoside 5'-diphosphate + [thioredoxin]-disulfide + H2O = a ribonucleoside 5'-diphosphate + [thioredoxin]-dithiol</text>
        <dbReference type="Rhea" id="RHEA:23252"/>
        <dbReference type="Rhea" id="RHEA-COMP:10698"/>
        <dbReference type="Rhea" id="RHEA-COMP:10700"/>
        <dbReference type="ChEBI" id="CHEBI:15377"/>
        <dbReference type="ChEBI" id="CHEBI:29950"/>
        <dbReference type="ChEBI" id="CHEBI:50058"/>
        <dbReference type="ChEBI" id="CHEBI:57930"/>
        <dbReference type="ChEBI" id="CHEBI:73316"/>
        <dbReference type="EC" id="1.17.4.1"/>
    </reaction>
</comment>
<dbReference type="InterPro" id="IPR013509">
    <property type="entry name" value="RNR_lsu_N"/>
</dbReference>
<name>A0A3G4ZPN9_9VIRU</name>
<evidence type="ECO:0000256" key="2">
    <source>
        <dbReference type="ARBA" id="ARBA00022533"/>
    </source>
</evidence>
<evidence type="ECO:0000256" key="1">
    <source>
        <dbReference type="ARBA" id="ARBA00010406"/>
    </source>
</evidence>
<dbReference type="SUPFAM" id="SSF51998">
    <property type="entry name" value="PFL-like glycyl radical enzymes"/>
    <property type="match status" value="1"/>
</dbReference>
<dbReference type="InterPro" id="IPR000788">
    <property type="entry name" value="RNR_lg_C"/>
</dbReference>
<evidence type="ECO:0000256" key="9">
    <source>
        <dbReference type="SAM" id="MobiDB-lite"/>
    </source>
</evidence>
<keyword evidence="5 8" id="KW-0560">Oxidoreductase</keyword>
<proteinExistence type="inferred from homology"/>
<feature type="compositionally biased region" description="Basic and acidic residues" evidence="9">
    <location>
        <begin position="833"/>
        <end position="847"/>
    </location>
</feature>
<evidence type="ECO:0000259" key="10">
    <source>
        <dbReference type="PROSITE" id="PS51161"/>
    </source>
</evidence>
<evidence type="ECO:0000256" key="4">
    <source>
        <dbReference type="ARBA" id="ARBA00022840"/>
    </source>
</evidence>
<comment type="similarity">
    <text evidence="1 8">Belongs to the ribonucleoside diphosphate reductase large chain family.</text>
</comment>
<dbReference type="PANTHER" id="PTHR11573:SF6">
    <property type="entry name" value="RIBONUCLEOSIDE-DIPHOSPHATE REDUCTASE LARGE SUBUNIT"/>
    <property type="match status" value="1"/>
</dbReference>
<evidence type="ECO:0000256" key="7">
    <source>
        <dbReference type="PROSITE-ProRule" id="PRU00492"/>
    </source>
</evidence>
<evidence type="ECO:0000256" key="3">
    <source>
        <dbReference type="ARBA" id="ARBA00022741"/>
    </source>
</evidence>
<evidence type="ECO:0000256" key="8">
    <source>
        <dbReference type="RuleBase" id="RU003410"/>
    </source>
</evidence>
<keyword evidence="4 7" id="KW-0067">ATP-binding</keyword>
<feature type="region of interest" description="Disordered" evidence="9">
    <location>
        <begin position="833"/>
        <end position="863"/>
    </location>
</feature>
<keyword evidence="3 7" id="KW-0547">Nucleotide-binding</keyword>
<dbReference type="GO" id="GO:0005524">
    <property type="term" value="F:ATP binding"/>
    <property type="evidence" value="ECO:0007669"/>
    <property type="project" value="UniProtKB-UniRule"/>
</dbReference>
<dbReference type="NCBIfam" id="TIGR02506">
    <property type="entry name" value="NrdE_NrdA"/>
    <property type="match status" value="1"/>
</dbReference>
<evidence type="ECO:0000313" key="11">
    <source>
        <dbReference type="EMBL" id="AYV76866.1"/>
    </source>
</evidence>
<dbReference type="Pfam" id="PF03477">
    <property type="entry name" value="ATP-cone"/>
    <property type="match status" value="1"/>
</dbReference>
<dbReference type="Pfam" id="PF00317">
    <property type="entry name" value="Ribonuc_red_lgN"/>
    <property type="match status" value="1"/>
</dbReference>
<feature type="domain" description="ATP-cone" evidence="10">
    <location>
        <begin position="15"/>
        <end position="106"/>
    </location>
</feature>
<feature type="compositionally biased region" description="Polar residues" evidence="9">
    <location>
        <begin position="849"/>
        <end position="863"/>
    </location>
</feature>
<dbReference type="UniPathway" id="UPA00326"/>
<dbReference type="GO" id="GO:0004748">
    <property type="term" value="F:ribonucleoside-diphosphate reductase activity, thioredoxin disulfide as acceptor"/>
    <property type="evidence" value="ECO:0007669"/>
    <property type="project" value="UniProtKB-EC"/>
</dbReference>
<dbReference type="PRINTS" id="PR01183">
    <property type="entry name" value="RIBORDTASEM1"/>
</dbReference>
<dbReference type="InterPro" id="IPR005144">
    <property type="entry name" value="ATP-cone_dom"/>
</dbReference>
<dbReference type="SUPFAM" id="SSF48168">
    <property type="entry name" value="R1 subunit of ribonucleotide reductase, N-terminal domain"/>
    <property type="match status" value="2"/>
</dbReference>
<dbReference type="InterPro" id="IPR008926">
    <property type="entry name" value="RNR_R1-su_N"/>
</dbReference>
<accession>A0A3G4ZPN9</accession>
<reference evidence="11" key="1">
    <citation type="submission" date="2018-10" db="EMBL/GenBank/DDBJ databases">
        <title>Hidden diversity of soil giant viruses.</title>
        <authorList>
            <person name="Schulz F."/>
            <person name="Alteio L."/>
            <person name="Goudeau D."/>
            <person name="Ryan E.M."/>
            <person name="Malmstrom R.R."/>
            <person name="Blanchard J."/>
            <person name="Woyke T."/>
        </authorList>
    </citation>
    <scope>NUCLEOTIDE SEQUENCE</scope>
    <source>
        <strain evidence="11">BAV1</strain>
    </source>
</reference>
<dbReference type="Gene3D" id="3.20.70.20">
    <property type="match status" value="1"/>
</dbReference>
<dbReference type="EMBL" id="MK071999">
    <property type="protein sequence ID" value="AYV76866.1"/>
    <property type="molecule type" value="Genomic_DNA"/>
</dbReference>
<keyword evidence="6 8" id="KW-0215">Deoxyribonucleotide synthesis</keyword>
<dbReference type="EC" id="1.17.4.1" evidence="8"/>
<dbReference type="Pfam" id="PF02867">
    <property type="entry name" value="Ribonuc_red_lgC"/>
    <property type="match status" value="1"/>
</dbReference>
<dbReference type="PROSITE" id="PS51161">
    <property type="entry name" value="ATP_CONE"/>
    <property type="match status" value="1"/>
</dbReference>
<dbReference type="GO" id="GO:0009263">
    <property type="term" value="P:deoxyribonucleotide biosynthetic process"/>
    <property type="evidence" value="ECO:0007669"/>
    <property type="project" value="UniProtKB-KW"/>
</dbReference>
<dbReference type="CDD" id="cd01679">
    <property type="entry name" value="RNR_I"/>
    <property type="match status" value="1"/>
</dbReference>
<keyword evidence="2" id="KW-0021">Allosteric enzyme</keyword>
<organism evidence="11">
    <name type="scientific">Barrevirus sp</name>
    <dbReference type="NCBI Taxonomy" id="2487763"/>
    <lineage>
        <taxon>Viruses</taxon>
        <taxon>Varidnaviria</taxon>
        <taxon>Bamfordvirae</taxon>
        <taxon>Nucleocytoviricota</taxon>
        <taxon>Megaviricetes</taxon>
        <taxon>Imitervirales</taxon>
        <taxon>Mimiviridae</taxon>
        <taxon>Klosneuvirinae</taxon>
    </lineage>
</organism>
<gene>
    <name evidence="11" type="ORF">Barrevirus2_19</name>
</gene>
<evidence type="ECO:0000256" key="6">
    <source>
        <dbReference type="ARBA" id="ARBA00023116"/>
    </source>
</evidence>